<organism evidence="1 2">
    <name type="scientific">Candidatus Acididesulfobacter diazotrophicus</name>
    <dbReference type="NCBI Taxonomy" id="2597226"/>
    <lineage>
        <taxon>Bacteria</taxon>
        <taxon>Deltaproteobacteria</taxon>
        <taxon>Candidatus Acidulodesulfobacterales</taxon>
        <taxon>Candidatus Acididesulfobacter</taxon>
    </lineage>
</organism>
<gene>
    <name evidence="1" type="ORF">EVG15_06535</name>
</gene>
<proteinExistence type="predicted"/>
<sequence>MKKIKKRKLKKGQRKSYQQFIDEINNKLREKKEIEELYKRVIIFKASDVLEELRIRKNNAEALEKYNGKFNKQQQ</sequence>
<dbReference type="Proteomes" id="UP000319296">
    <property type="component" value="Unassembled WGS sequence"/>
</dbReference>
<dbReference type="EMBL" id="SGBB01000010">
    <property type="protein sequence ID" value="RZD18392.1"/>
    <property type="molecule type" value="Genomic_DNA"/>
</dbReference>
<comment type="caution">
    <text evidence="1">The sequence shown here is derived from an EMBL/GenBank/DDBJ whole genome shotgun (WGS) entry which is preliminary data.</text>
</comment>
<dbReference type="AlphaFoldDB" id="A0A519BM87"/>
<accession>A0A519BM87</accession>
<name>A0A519BM87_9DELT</name>
<evidence type="ECO:0000313" key="1">
    <source>
        <dbReference type="EMBL" id="RZD18392.1"/>
    </source>
</evidence>
<protein>
    <submittedName>
        <fullName evidence="1">Uncharacterized protein</fullName>
    </submittedName>
</protein>
<reference evidence="1 2" key="1">
    <citation type="journal article" date="2019" name="ISME J.">
        <title>Insights into ecological role of a new deltaproteobacterial order Candidatus Acidulodesulfobacterales by metagenomics and metatranscriptomics.</title>
        <authorList>
            <person name="Tan S."/>
            <person name="Liu J."/>
            <person name="Fang Y."/>
            <person name="Hedlund B.P."/>
            <person name="Lian Z.H."/>
            <person name="Huang L.Y."/>
            <person name="Li J.T."/>
            <person name="Huang L.N."/>
            <person name="Li W.J."/>
            <person name="Jiang H.C."/>
            <person name="Dong H.L."/>
            <person name="Shu W.S."/>
        </authorList>
    </citation>
    <scope>NUCLEOTIDE SEQUENCE [LARGE SCALE GENOMIC DNA]</scope>
    <source>
        <strain evidence="1">AP1</strain>
    </source>
</reference>
<evidence type="ECO:0000313" key="2">
    <source>
        <dbReference type="Proteomes" id="UP000319296"/>
    </source>
</evidence>